<comment type="caution">
    <text evidence="1">The sequence shown here is derived from an EMBL/GenBank/DDBJ whole genome shotgun (WGS) entry which is preliminary data.</text>
</comment>
<evidence type="ECO:0000313" key="1">
    <source>
        <dbReference type="EMBL" id="MFC5712782.1"/>
    </source>
</evidence>
<evidence type="ECO:0000313" key="2">
    <source>
        <dbReference type="Proteomes" id="UP001596142"/>
    </source>
</evidence>
<proteinExistence type="predicted"/>
<gene>
    <name evidence="1" type="ORF">ACFPU1_08310</name>
</gene>
<dbReference type="Pfam" id="PF12787">
    <property type="entry name" value="EcsC"/>
    <property type="match status" value="1"/>
</dbReference>
<dbReference type="Proteomes" id="UP001596142">
    <property type="component" value="Unassembled WGS sequence"/>
</dbReference>
<dbReference type="RefSeq" id="WP_385940032.1">
    <property type="nucleotide sequence ID" value="NZ_JBHSOZ010000003.1"/>
</dbReference>
<keyword evidence="2" id="KW-1185">Reference proteome</keyword>
<dbReference type="PANTHER" id="PTHR41260:SF1">
    <property type="entry name" value="PROTEIN ECSC"/>
    <property type="match status" value="1"/>
</dbReference>
<dbReference type="EMBL" id="JBHSOZ010000003">
    <property type="protein sequence ID" value="MFC5712782.1"/>
    <property type="molecule type" value="Genomic_DNA"/>
</dbReference>
<dbReference type="PANTHER" id="PTHR41260">
    <property type="entry name" value="PROTEIN ECSC"/>
    <property type="match status" value="1"/>
</dbReference>
<name>A0ABW0YN98_9BACI</name>
<accession>A0ABW0YN98</accession>
<sequence>MTLTNLEEKRLYEIERWEDEFFSHVPTDFEVTYQRLYREGFKKLPEKRKQKLLDTVDKFLFYAQSLTLNSRFHQEATERIITQARIFNEEVKEIQDMKSLKLHQLHFIHSQQAAKQRLISLGQGGLSGAGGVLLIGADLPAMLIINLRAVQLTALTFGYDLRKPYEMMLAIKVFHVASLPKGMQKKAWEEVLQEWEEEDPDYPFFYGGKEEVINPSWFQQPLRQVGKAAVITLARKKLIQGIPVAGMLIGATVNYNFSCQVTEVAKNFYEKRYLYEKSRL</sequence>
<protein>
    <submittedName>
        <fullName evidence="1">EcsC family protein</fullName>
    </submittedName>
</protein>
<reference evidence="2" key="1">
    <citation type="journal article" date="2019" name="Int. J. Syst. Evol. Microbiol.">
        <title>The Global Catalogue of Microorganisms (GCM) 10K type strain sequencing project: providing services to taxonomists for standard genome sequencing and annotation.</title>
        <authorList>
            <consortium name="The Broad Institute Genomics Platform"/>
            <consortium name="The Broad Institute Genome Sequencing Center for Infectious Disease"/>
            <person name="Wu L."/>
            <person name="Ma J."/>
        </authorList>
    </citation>
    <scope>NUCLEOTIDE SEQUENCE [LARGE SCALE GENOMIC DNA]</scope>
    <source>
        <strain evidence="2">CECT 7184</strain>
    </source>
</reference>
<dbReference type="InterPro" id="IPR024787">
    <property type="entry name" value="EcsC"/>
</dbReference>
<organism evidence="1 2">
    <name type="scientific">Thalassorhabdus alkalitolerans</name>
    <dbReference type="NCBI Taxonomy" id="2282697"/>
    <lineage>
        <taxon>Bacteria</taxon>
        <taxon>Bacillati</taxon>
        <taxon>Bacillota</taxon>
        <taxon>Bacilli</taxon>
        <taxon>Bacillales</taxon>
        <taxon>Bacillaceae</taxon>
        <taxon>Thalassorhabdus</taxon>
    </lineage>
</organism>